<evidence type="ECO:0000313" key="3">
    <source>
        <dbReference type="Proteomes" id="UP000294737"/>
    </source>
</evidence>
<gene>
    <name evidence="2" type="ORF">EV677_1409</name>
</gene>
<organism evidence="2 3">
    <name type="scientific">Herminiimonas fonticola</name>
    <dbReference type="NCBI Taxonomy" id="303380"/>
    <lineage>
        <taxon>Bacteria</taxon>
        <taxon>Pseudomonadati</taxon>
        <taxon>Pseudomonadota</taxon>
        <taxon>Betaproteobacteria</taxon>
        <taxon>Burkholderiales</taxon>
        <taxon>Oxalobacteraceae</taxon>
        <taxon>Herminiimonas</taxon>
    </lineage>
</organism>
<comment type="caution">
    <text evidence="2">The sequence shown here is derived from an EMBL/GenBank/DDBJ whole genome shotgun (WGS) entry which is preliminary data.</text>
</comment>
<proteinExistence type="predicted"/>
<keyword evidence="3" id="KW-1185">Reference proteome</keyword>
<dbReference type="InterPro" id="IPR046524">
    <property type="entry name" value="DUF6701"/>
</dbReference>
<dbReference type="EMBL" id="SNWF01000004">
    <property type="protein sequence ID" value="TDN94848.1"/>
    <property type="molecule type" value="Genomic_DNA"/>
</dbReference>
<protein>
    <submittedName>
        <fullName evidence="2">MSHA biogenesis protein MshQ</fullName>
    </submittedName>
</protein>
<name>A0A4V3BWF7_9BURK</name>
<evidence type="ECO:0000313" key="2">
    <source>
        <dbReference type="EMBL" id="TDN94848.1"/>
    </source>
</evidence>
<reference evidence="2 3" key="1">
    <citation type="submission" date="2019-03" db="EMBL/GenBank/DDBJ databases">
        <title>Genomic Encyclopedia of Type Strains, Phase IV (KMG-IV): sequencing the most valuable type-strain genomes for metagenomic binning, comparative biology and taxonomic classification.</title>
        <authorList>
            <person name="Goeker M."/>
        </authorList>
    </citation>
    <scope>NUCLEOTIDE SEQUENCE [LARGE SCALE GENOMIC DNA]</scope>
    <source>
        <strain evidence="2 3">DSM 18555</strain>
    </source>
</reference>
<dbReference type="Pfam" id="PF20419">
    <property type="entry name" value="DUF6701"/>
    <property type="match status" value="1"/>
</dbReference>
<dbReference type="SUPFAM" id="SSF49899">
    <property type="entry name" value="Concanavalin A-like lectins/glucanases"/>
    <property type="match status" value="1"/>
</dbReference>
<evidence type="ECO:0000259" key="1">
    <source>
        <dbReference type="Pfam" id="PF20419"/>
    </source>
</evidence>
<dbReference type="InterPro" id="IPR013320">
    <property type="entry name" value="ConA-like_dom_sf"/>
</dbReference>
<accession>A0A4V3BWF7</accession>
<sequence>MEYDSKQGKKGFCKDALCGLFSLVCCIFLLLGLTTDASAQVVFRAASSAALQAGSPGISYVGRGSVDNASSGSISPGLPTYQTGDLILCVVESHDNVAHTISSGWNTLYSLTSGNGHRASLFWRIAANTSLADPTIGHSAGNSIISRCASYRGIDQTTPFDVPFSSATSVSDTTIESGSINVITNGAWVLFANHMAENPGSLTMTTTGGRTWTNRIFSTTGNALDSGVGLFDTGPLTPTPQTVGPVVATTNVAAESTGALLALRPAGGNVLTINKPAGVLADDLMIASVSVGSSTIIVTPPSGWILVRQVVRSGANSSTLQTYYRIATASDPASFSWTFSGGTHVGAVGGITAFSGVDLVTPIANEAGAATNSATTHIAPSVITSKVNSMLVTVHEYSSSGTWTPPGGMTEAVDIASRPVPDAAGLAMEMNYELRPAFGATGTRQATANGNADLGATQSLAINPSGGLSCFGDGFDRANGAPGTDWLVGNVGGTFGNPAIVNNRLRLTNNSAQVSTYATLQRLFPAAGNKIVIEFMQYSYAGTGADGMGIVLSDAAESPIAGAFGGSLGYAPKQTSLGGDTTHEGFSGGWLGVALDEFGNYSSNTEGRSGGSAPGFTPDSVAIRGSGSGFTGYSYLRGTGTLPVGIDNAASATAAPGHKYRIIVDHSDGVHAWTSVERDTTGTGNSYGFVVPAFDAKAESGQAAVPTNWSISYTGATGGSGNIHEIDSLQVCSITQRALTLHHIQLEYPGKICGSGGVTVKACADAACTALYTGTVTVDLAATRTSGAGTPSFSLDPVTFTGGQTTVTLNKTNTSSAAIVSIGGTATSPITGNATTCLSDTGATNCNVSFVSACFDAVETSTNTPATPIYTKLANTSFNLRILAIRNSAIDTSNNGSVTVTLVDPTIAGNCDGTAAGLVTSQTINLTNGIGTVNGINYANAAKNVKARMTSGGISTCSTDNFAIRPQQFNLSTDAGTPGPYAAGTDFHIAATSVTGYDGTPTLNLTQVTATPGSTNIPLSGDFSAASGTTSQGTFQYDDVGTLDFNIAPTDFTAVFDPDFTAVDQVTGVVNGVNHGTSPDCLNGSATNAASGGRYGCTIGSSTLSAGRFRPDHYDVTATLTAACENKFTYMGQPALGVTIGLQAMSANGTQLVRYGTGYSPLSKFSIVGNDAGAAISRTGDYLVSTSSGIPVLPKLDGSEWNSGFYSIDANNYNFVRATTPDGSYENFSLRTTINDTDGVFITSLNGVATVANTNSVLSNTTALRFGRLKLANVNGSELMNASLQASAEYWKNGTGFVTNTDDNCTVIDASAIKLQNQLLGLNASNMPANNFIASPLSFAAGQSSIIVKKPLPTPTAKGSVDVCIDLASDNTPGTVCSTATPANMPWLQGKWNGTLYDDDPGARVTLGIFRSGPVVYLREIY</sequence>
<dbReference type="Proteomes" id="UP000294737">
    <property type="component" value="Unassembled WGS sequence"/>
</dbReference>
<feature type="domain" description="DUF6701" evidence="1">
    <location>
        <begin position="834"/>
        <end position="1421"/>
    </location>
</feature>